<keyword evidence="2" id="KW-0282">Flagellum</keyword>
<dbReference type="Proteomes" id="UP000246352">
    <property type="component" value="Unassembled WGS sequence"/>
</dbReference>
<comment type="caution">
    <text evidence="2">The sequence shown here is derived from an EMBL/GenBank/DDBJ whole genome shotgun (WGS) entry which is preliminary data.</text>
</comment>
<organism evidence="2 3">
    <name type="scientific">Hoeflea marina</name>
    <dbReference type="NCBI Taxonomy" id="274592"/>
    <lineage>
        <taxon>Bacteria</taxon>
        <taxon>Pseudomonadati</taxon>
        <taxon>Pseudomonadota</taxon>
        <taxon>Alphaproteobacteria</taxon>
        <taxon>Hyphomicrobiales</taxon>
        <taxon>Rhizobiaceae</taxon>
        <taxon>Hoeflea</taxon>
    </lineage>
</organism>
<evidence type="ECO:0000313" key="2">
    <source>
        <dbReference type="EMBL" id="PWV99808.1"/>
    </source>
</evidence>
<dbReference type="OrthoDB" id="9810610at2"/>
<dbReference type="Gene3D" id="1.10.220.30">
    <property type="match status" value="1"/>
</dbReference>
<name>A0A317PGR6_9HYPH</name>
<proteinExistence type="predicted"/>
<keyword evidence="2" id="KW-0966">Cell projection</keyword>
<feature type="signal peptide" evidence="1">
    <location>
        <begin position="1"/>
        <end position="33"/>
    </location>
</feature>
<sequence length="179" mass="19387">MITPDASPFSRFPSRCGLALVLGVALLAPAAMAQEQAQPAQGDVVSDEVRAFCGNIIDAARDQRYLIQAKELKDLQAGVDERIAVLEQRRDEYQTWLAKRDDFLRVAEGKLTDIYKNMKPDAAAKQLEIVSPEIAAAIIMNLSPRLSSQILSEMDAKTAASLTGIIASAAAHQPPKEPS</sequence>
<dbReference type="AlphaFoldDB" id="A0A317PGR6"/>
<keyword evidence="1" id="KW-0732">Signal</keyword>
<reference evidence="2 3" key="1">
    <citation type="submission" date="2018-05" db="EMBL/GenBank/DDBJ databases">
        <title>Genomic Encyclopedia of Type Strains, Phase IV (KMG-IV): sequencing the most valuable type-strain genomes for metagenomic binning, comparative biology and taxonomic classification.</title>
        <authorList>
            <person name="Goeker M."/>
        </authorList>
    </citation>
    <scope>NUCLEOTIDE SEQUENCE [LARGE SCALE GENOMIC DNA]</scope>
    <source>
        <strain evidence="2 3">DSM 16791</strain>
    </source>
</reference>
<dbReference type="RefSeq" id="WP_110032095.1">
    <property type="nucleotide sequence ID" value="NZ_QGTR01000003.1"/>
</dbReference>
<keyword evidence="2" id="KW-0969">Cilium</keyword>
<feature type="chain" id="PRO_5016315975" evidence="1">
    <location>
        <begin position="34"/>
        <end position="179"/>
    </location>
</feature>
<dbReference type="EMBL" id="QGTR01000003">
    <property type="protein sequence ID" value="PWV99808.1"/>
    <property type="molecule type" value="Genomic_DNA"/>
</dbReference>
<dbReference type="SUPFAM" id="SSF158791">
    <property type="entry name" value="MgtE N-terminal domain-like"/>
    <property type="match status" value="1"/>
</dbReference>
<evidence type="ECO:0000256" key="1">
    <source>
        <dbReference type="SAM" id="SignalP"/>
    </source>
</evidence>
<evidence type="ECO:0000313" key="3">
    <source>
        <dbReference type="Proteomes" id="UP000246352"/>
    </source>
</evidence>
<keyword evidence="3" id="KW-1185">Reference proteome</keyword>
<gene>
    <name evidence="2" type="ORF">DFR52_1035</name>
</gene>
<protein>
    <submittedName>
        <fullName evidence="2">Flagellar motility protein MotE (MotC chaperone)</fullName>
    </submittedName>
</protein>
<accession>A0A317PGR6</accession>